<reference evidence="5 6" key="1">
    <citation type="submission" date="2017-07" db="EMBL/GenBank/DDBJ databases">
        <title>Genome sequence of the Sordaria macrospora wild type strain R19027.</title>
        <authorList>
            <person name="Nowrousian M."/>
            <person name="Teichert I."/>
            <person name="Kueck U."/>
        </authorList>
    </citation>
    <scope>NUCLEOTIDE SEQUENCE [LARGE SCALE GENOMIC DNA]</scope>
    <source>
        <strain evidence="5 6">R19027</strain>
        <tissue evidence="5">Mycelium</tissue>
    </source>
</reference>
<evidence type="ECO:0000259" key="3">
    <source>
        <dbReference type="PROSITE" id="PS50013"/>
    </source>
</evidence>
<dbReference type="PROSITE" id="PS50013">
    <property type="entry name" value="CHROMO_2"/>
    <property type="match status" value="1"/>
</dbReference>
<dbReference type="AlphaFoldDB" id="A0A8S8ZWN4"/>
<organism evidence="5 6">
    <name type="scientific">Sordaria macrospora</name>
    <dbReference type="NCBI Taxonomy" id="5147"/>
    <lineage>
        <taxon>Eukaryota</taxon>
        <taxon>Fungi</taxon>
        <taxon>Dikarya</taxon>
        <taxon>Ascomycota</taxon>
        <taxon>Pezizomycotina</taxon>
        <taxon>Sordariomycetes</taxon>
        <taxon>Sordariomycetidae</taxon>
        <taxon>Sordariales</taxon>
        <taxon>Sordariaceae</taxon>
        <taxon>Sordaria</taxon>
    </lineage>
</organism>
<dbReference type="InterPro" id="IPR036397">
    <property type="entry name" value="RNaseH_sf"/>
</dbReference>
<comment type="caution">
    <text evidence="5">The sequence shown here is derived from an EMBL/GenBank/DDBJ whole genome shotgun (WGS) entry which is preliminary data.</text>
</comment>
<evidence type="ECO:0000259" key="4">
    <source>
        <dbReference type="PROSITE" id="PS50994"/>
    </source>
</evidence>
<dbReference type="GO" id="GO:0003723">
    <property type="term" value="F:RNA binding"/>
    <property type="evidence" value="ECO:0007669"/>
    <property type="project" value="UniProtKB-KW"/>
</dbReference>
<dbReference type="PANTHER" id="PTHR37984:SF5">
    <property type="entry name" value="PROTEIN NYNRIN-LIKE"/>
    <property type="match status" value="1"/>
</dbReference>
<dbReference type="SUPFAM" id="SSF54160">
    <property type="entry name" value="Chromo domain-like"/>
    <property type="match status" value="1"/>
</dbReference>
<dbReference type="Proteomes" id="UP000433876">
    <property type="component" value="Unassembled WGS sequence"/>
</dbReference>
<name>A0A8S8ZWN4_SORMA</name>
<dbReference type="InterPro" id="IPR000953">
    <property type="entry name" value="Chromo/chromo_shadow_dom"/>
</dbReference>
<gene>
    <name evidence="5" type="ORF">SMACR_09733</name>
</gene>
<sequence length="333" mass="38754">MDRFTKASWSFPCKDKVTARDAAVLYYRGPYRVFGFPDEVISDRGPQFVSQMMQEAASLLNVKWKLATSGHPQTAGRVENLHQYIDQRLRPYINHNQDDWSELSQHWTREVIMGFPMPGVLDWEDRVEPKPPKMEINRQEAHQLIDRLKTFHATARYAINKAQRQQTTQANKQRREPDFGVGDRVFIIKRGWITDRPSDKLDWRQTRIPYRIKAMRGYSYELEVPEGWRGATVYHADRLRKCADNPLPGQGNENPAGELVNGDQEEWEVLKVVTSKVTRGKLEYQVEWKGWDPDPEFWPTSNFVNSAELLKEYHDANHMMPGPPQTANPMVDG</sequence>
<dbReference type="GO" id="GO:0015074">
    <property type="term" value="P:DNA integration"/>
    <property type="evidence" value="ECO:0007669"/>
    <property type="project" value="InterPro"/>
</dbReference>
<accession>A0A8S8ZWN4</accession>
<dbReference type="InterPro" id="IPR012337">
    <property type="entry name" value="RNaseH-like_sf"/>
</dbReference>
<comment type="subunit">
    <text evidence="1">Component of the NuA4 histone acetyltransferase complex.</text>
</comment>
<dbReference type="PANTHER" id="PTHR37984">
    <property type="entry name" value="PROTEIN CBG26694"/>
    <property type="match status" value="1"/>
</dbReference>
<feature type="domain" description="Chromo" evidence="3">
    <location>
        <begin position="267"/>
        <end position="325"/>
    </location>
</feature>
<dbReference type="GO" id="GO:0005634">
    <property type="term" value="C:nucleus"/>
    <property type="evidence" value="ECO:0007669"/>
    <property type="project" value="UniProtKB-ARBA"/>
</dbReference>
<proteinExistence type="predicted"/>
<dbReference type="GO" id="GO:0006338">
    <property type="term" value="P:chromatin remodeling"/>
    <property type="evidence" value="ECO:0007669"/>
    <property type="project" value="UniProtKB-ARBA"/>
</dbReference>
<dbReference type="SUPFAM" id="SSF53098">
    <property type="entry name" value="Ribonuclease H-like"/>
    <property type="match status" value="1"/>
</dbReference>
<dbReference type="VEuPathDB" id="FungiDB:SMAC_09733"/>
<feature type="domain" description="Integrase catalytic" evidence="4">
    <location>
        <begin position="1"/>
        <end position="140"/>
    </location>
</feature>
<dbReference type="EMBL" id="NMPR01000036">
    <property type="protein sequence ID" value="KAA8633466.1"/>
    <property type="molecule type" value="Genomic_DNA"/>
</dbReference>
<dbReference type="Gene3D" id="3.30.420.10">
    <property type="entry name" value="Ribonuclease H-like superfamily/Ribonuclease H"/>
    <property type="match status" value="1"/>
</dbReference>
<keyword evidence="2" id="KW-0694">RNA-binding</keyword>
<dbReference type="CDD" id="cd00024">
    <property type="entry name" value="CD_CSD"/>
    <property type="match status" value="1"/>
</dbReference>
<dbReference type="PROSITE" id="PS50994">
    <property type="entry name" value="INTEGRASE"/>
    <property type="match status" value="1"/>
</dbReference>
<evidence type="ECO:0000256" key="1">
    <source>
        <dbReference type="ARBA" id="ARBA00011353"/>
    </source>
</evidence>
<dbReference type="InterPro" id="IPR001584">
    <property type="entry name" value="Integrase_cat-core"/>
</dbReference>
<evidence type="ECO:0000256" key="2">
    <source>
        <dbReference type="ARBA" id="ARBA00022884"/>
    </source>
</evidence>
<dbReference type="OMA" id="KNANWER"/>
<dbReference type="Gene3D" id="2.40.50.40">
    <property type="match status" value="1"/>
</dbReference>
<dbReference type="InterPro" id="IPR050951">
    <property type="entry name" value="Retrovirus_Pol_polyprotein"/>
</dbReference>
<protein>
    <submittedName>
        <fullName evidence="5">Uncharacterized protein</fullName>
    </submittedName>
</protein>
<evidence type="ECO:0000313" key="5">
    <source>
        <dbReference type="EMBL" id="KAA8633466.1"/>
    </source>
</evidence>
<evidence type="ECO:0000313" key="6">
    <source>
        <dbReference type="Proteomes" id="UP000433876"/>
    </source>
</evidence>
<dbReference type="InterPro" id="IPR016197">
    <property type="entry name" value="Chromo-like_dom_sf"/>
</dbReference>